<reference evidence="2 3" key="1">
    <citation type="submission" date="2016-10" db="EMBL/GenBank/DDBJ databases">
        <title>Draft genome sequence of Coniochaeta ligniaria NRRL30616, a lignocellulolytic fungus for bioabatement of inhibitors in plant biomass hydrolysates.</title>
        <authorList>
            <consortium name="DOE Joint Genome Institute"/>
            <person name="Jimenez D.J."/>
            <person name="Hector R.E."/>
            <person name="Riley R."/>
            <person name="Sun H."/>
            <person name="Grigoriev I.V."/>
            <person name="Van Elsas J.D."/>
            <person name="Nichols N.N."/>
        </authorList>
    </citation>
    <scope>NUCLEOTIDE SEQUENCE [LARGE SCALE GENOMIC DNA]</scope>
    <source>
        <strain evidence="2 3">NRRL 30616</strain>
    </source>
</reference>
<name>A0A1J7JD55_9PEZI</name>
<gene>
    <name evidence="2" type="ORF">CONLIGDRAFT_647268</name>
</gene>
<evidence type="ECO:0000313" key="3">
    <source>
        <dbReference type="Proteomes" id="UP000182658"/>
    </source>
</evidence>
<feature type="region of interest" description="Disordered" evidence="1">
    <location>
        <begin position="87"/>
        <end position="140"/>
    </location>
</feature>
<evidence type="ECO:0000313" key="2">
    <source>
        <dbReference type="EMBL" id="OIW25514.1"/>
    </source>
</evidence>
<organism evidence="2 3">
    <name type="scientific">Coniochaeta ligniaria NRRL 30616</name>
    <dbReference type="NCBI Taxonomy" id="1408157"/>
    <lineage>
        <taxon>Eukaryota</taxon>
        <taxon>Fungi</taxon>
        <taxon>Dikarya</taxon>
        <taxon>Ascomycota</taxon>
        <taxon>Pezizomycotina</taxon>
        <taxon>Sordariomycetes</taxon>
        <taxon>Sordariomycetidae</taxon>
        <taxon>Coniochaetales</taxon>
        <taxon>Coniochaetaceae</taxon>
        <taxon>Coniochaeta</taxon>
    </lineage>
</organism>
<evidence type="ECO:0000256" key="1">
    <source>
        <dbReference type="SAM" id="MobiDB-lite"/>
    </source>
</evidence>
<proteinExistence type="predicted"/>
<dbReference type="AlphaFoldDB" id="A0A1J7JD55"/>
<keyword evidence="3" id="KW-1185">Reference proteome</keyword>
<accession>A0A1J7JD55</accession>
<feature type="compositionally biased region" description="Acidic residues" evidence="1">
    <location>
        <begin position="87"/>
        <end position="107"/>
    </location>
</feature>
<dbReference type="OrthoDB" id="5148182at2759"/>
<protein>
    <submittedName>
        <fullName evidence="2">Uncharacterized protein</fullName>
    </submittedName>
</protein>
<dbReference type="Proteomes" id="UP000182658">
    <property type="component" value="Unassembled WGS sequence"/>
</dbReference>
<sequence>MAPVLPQSASLYGAQIQANCSIIWPGVQLSVCTAHNPKTGHWKVSVWDKNKKERLLSAEGKTLQEAFAETHLESAEAMWRETELLTADDDGDSESMSDDGTVSDDDTVLEREGKDGGEGSGPSRSRPCFRPSNSASGLDTVNEQDLGRLAHILGPVQKPNTTYGLSNSVVQKSPQLGHKGPPNVFPKPLCCDAKISVAWVGHGVSNIMVTTRLEKSNLLNHALQHLRKNSSEFNDTEQWDPSALTQPPLSVKLRSVTVSGKKTILENSTSNDLAMWFKGGEIPQFEVQIVLTPLELGIVRGVQGAGRPVAVLAQGHRAEE</sequence>
<dbReference type="EMBL" id="KV875101">
    <property type="protein sequence ID" value="OIW25514.1"/>
    <property type="molecule type" value="Genomic_DNA"/>
</dbReference>
<dbReference type="InParanoid" id="A0A1J7JD55"/>
<feature type="compositionally biased region" description="Polar residues" evidence="1">
    <location>
        <begin position="131"/>
        <end position="140"/>
    </location>
</feature>
<feature type="compositionally biased region" description="Basic and acidic residues" evidence="1">
    <location>
        <begin position="108"/>
        <end position="117"/>
    </location>
</feature>